<feature type="transmembrane region" description="Helical" evidence="9">
    <location>
        <begin position="157"/>
        <end position="177"/>
    </location>
</feature>
<dbReference type="PROSITE" id="PS50850">
    <property type="entry name" value="MFS"/>
    <property type="match status" value="1"/>
</dbReference>
<keyword evidence="2" id="KW-0813">Transport</keyword>
<sequence>MRAIAHARAVVPTTGAQRSSPRARVAATPRRAGRTSVTSSPPRTGNLGVPVAARAAPLKSRRAIVVLNAAADVPSSSSTDAKGAVSVGALVLALGVAMLLASADRTIFAAAALGIKSELGMSMRDVATAQSAFLWGYGVTQLAAGAASDRFGGARTLLGGLFAWSLAIAATPLSAMASAPTTALAVSRFMFGAASGCALPASAAAVAAHVPPERRSGALSAIFAMFNCGSAFGLAAAGGLIATFGWKMIFYGFGVVGAVWAIGAWAAMPESVKTWRAPESSKKDIVVDENGEEMTDLSPEIVTQLLALLWCHVVVNWGFMILQSWLPIYLANDLGMSISSSGVIGALPWLFTAFMSFSSGQVADKLIARGMERWKVRRLAMNVATIGPALGLFALKFTSTPAVALACIIATTGLQACSVAGYHSYLQDIAPSRAGAILGFTNTVGVAASIFANIVTGASVEATGAFSETFMLTAAMYASSCLVWNYFLKGKVLFP</sequence>
<dbReference type="PANTHER" id="PTHR11662">
    <property type="entry name" value="SOLUTE CARRIER FAMILY 17"/>
    <property type="match status" value="1"/>
</dbReference>
<proteinExistence type="inferred from homology"/>
<dbReference type="GO" id="GO:0015293">
    <property type="term" value="F:symporter activity"/>
    <property type="evidence" value="ECO:0007669"/>
    <property type="project" value="UniProtKB-KW"/>
</dbReference>
<evidence type="ECO:0000256" key="3">
    <source>
        <dbReference type="ARBA" id="ARBA00022692"/>
    </source>
</evidence>
<feature type="region of interest" description="Disordered" evidence="8">
    <location>
        <begin position="1"/>
        <end position="48"/>
    </location>
</feature>
<evidence type="ECO:0000256" key="8">
    <source>
        <dbReference type="SAM" id="MobiDB-lite"/>
    </source>
</evidence>
<organism evidence="11">
    <name type="scientific">Ostreococcus tauri</name>
    <name type="common">Marine green alga</name>
    <dbReference type="NCBI Taxonomy" id="70448"/>
    <lineage>
        <taxon>Eukaryota</taxon>
        <taxon>Viridiplantae</taxon>
        <taxon>Chlorophyta</taxon>
        <taxon>Mamiellophyceae</taxon>
        <taxon>Mamiellales</taxon>
        <taxon>Bathycoccaceae</taxon>
        <taxon>Ostreococcus</taxon>
    </lineage>
</organism>
<feature type="transmembrane region" description="Helical" evidence="9">
    <location>
        <begin position="305"/>
        <end position="326"/>
    </location>
</feature>
<feature type="transmembrane region" description="Helical" evidence="9">
    <location>
        <begin position="403"/>
        <end position="422"/>
    </location>
</feature>
<evidence type="ECO:0000256" key="7">
    <source>
        <dbReference type="ARBA" id="ARBA00024362"/>
    </source>
</evidence>
<dbReference type="InterPro" id="IPR050382">
    <property type="entry name" value="MFS_Na/Anion_cotransporter"/>
</dbReference>
<name>A0A1Y5IGW4_OSTTA</name>
<feature type="domain" description="Major facilitator superfamily (MFS) profile" evidence="10">
    <location>
        <begin position="90"/>
        <end position="492"/>
    </location>
</feature>
<evidence type="ECO:0000256" key="4">
    <source>
        <dbReference type="ARBA" id="ARBA00022847"/>
    </source>
</evidence>
<evidence type="ECO:0000256" key="1">
    <source>
        <dbReference type="ARBA" id="ARBA00004141"/>
    </source>
</evidence>
<keyword evidence="4" id="KW-0769">Symport</keyword>
<dbReference type="InterPro" id="IPR020846">
    <property type="entry name" value="MFS_dom"/>
</dbReference>
<evidence type="ECO:0000259" key="10">
    <source>
        <dbReference type="PROSITE" id="PS50850"/>
    </source>
</evidence>
<dbReference type="Pfam" id="PF07690">
    <property type="entry name" value="MFS_1"/>
    <property type="match status" value="1"/>
</dbReference>
<dbReference type="InterPro" id="IPR036259">
    <property type="entry name" value="MFS_trans_sf"/>
</dbReference>
<evidence type="ECO:0000256" key="2">
    <source>
        <dbReference type="ARBA" id="ARBA00022448"/>
    </source>
</evidence>
<dbReference type="FunFam" id="1.20.1250.20:FF:000003">
    <property type="entry name" value="Solute carrier family 17 member 3"/>
    <property type="match status" value="1"/>
</dbReference>
<feature type="transmembrane region" description="Helical" evidence="9">
    <location>
        <begin position="83"/>
        <end position="101"/>
    </location>
</feature>
<feature type="transmembrane region" description="Helical" evidence="9">
    <location>
        <begin position="222"/>
        <end position="242"/>
    </location>
</feature>
<comment type="similarity">
    <text evidence="7">Belongs to the major facilitator superfamily. Sodium/anion cotransporter (TC 2.A.1.14) family.</text>
</comment>
<feature type="transmembrane region" description="Helical" evidence="9">
    <location>
        <begin position="379"/>
        <end position="397"/>
    </location>
</feature>
<evidence type="ECO:0000313" key="11">
    <source>
        <dbReference type="EMBL" id="OUS46215.1"/>
    </source>
</evidence>
<keyword evidence="6 9" id="KW-0472">Membrane</keyword>
<feature type="transmembrane region" description="Helical" evidence="9">
    <location>
        <begin position="470"/>
        <end position="488"/>
    </location>
</feature>
<feature type="transmembrane region" description="Helical" evidence="9">
    <location>
        <begin position="248"/>
        <end position="268"/>
    </location>
</feature>
<keyword evidence="3 9" id="KW-0812">Transmembrane</keyword>
<dbReference type="eggNOG" id="KOG2532">
    <property type="taxonomic scope" value="Eukaryota"/>
</dbReference>
<comment type="subcellular location">
    <subcellularLocation>
        <location evidence="1">Membrane</location>
        <topology evidence="1">Multi-pass membrane protein</topology>
    </subcellularLocation>
</comment>
<gene>
    <name evidence="11" type="ORF">BE221DRAFT_10816</name>
</gene>
<feature type="transmembrane region" description="Helical" evidence="9">
    <location>
        <begin position="189"/>
        <end position="210"/>
    </location>
</feature>
<dbReference type="SUPFAM" id="SSF103473">
    <property type="entry name" value="MFS general substrate transporter"/>
    <property type="match status" value="1"/>
</dbReference>
<feature type="transmembrane region" description="Helical" evidence="9">
    <location>
        <begin position="338"/>
        <end position="358"/>
    </location>
</feature>
<dbReference type="Gene3D" id="1.20.1250.20">
    <property type="entry name" value="MFS general substrate transporter like domains"/>
    <property type="match status" value="2"/>
</dbReference>
<protein>
    <submittedName>
        <fullName evidence="11">Putative sialin</fullName>
    </submittedName>
</protein>
<evidence type="ECO:0000256" key="6">
    <source>
        <dbReference type="ARBA" id="ARBA00023136"/>
    </source>
</evidence>
<evidence type="ECO:0000256" key="5">
    <source>
        <dbReference type="ARBA" id="ARBA00022989"/>
    </source>
</evidence>
<reference evidence="11" key="1">
    <citation type="submission" date="2017-04" db="EMBL/GenBank/DDBJ databases">
        <title>Population genomics of picophytoplankton unveils novel chromosome hypervariability.</title>
        <authorList>
            <consortium name="DOE Joint Genome Institute"/>
            <person name="Blanc-Mathieu R."/>
            <person name="Krasovec M."/>
            <person name="Hebrard M."/>
            <person name="Yau S."/>
            <person name="Desgranges E."/>
            <person name="Martin J."/>
            <person name="Schackwitz W."/>
            <person name="Kuo A."/>
            <person name="Salin G."/>
            <person name="Donnadieu C."/>
            <person name="Desdevises Y."/>
            <person name="Sanchez-Ferandin S."/>
            <person name="Moreau H."/>
            <person name="Rivals E."/>
            <person name="Grigoriev I.V."/>
            <person name="Grimsley N."/>
            <person name="Eyre-Walker A."/>
            <person name="Piganeau G."/>
        </authorList>
    </citation>
    <scope>NUCLEOTIDE SEQUENCE [LARGE SCALE GENOMIC DNA]</scope>
    <source>
        <strain evidence="11">RCC 1115</strain>
    </source>
</reference>
<dbReference type="PANTHER" id="PTHR11662:SF446">
    <property type="entry name" value="SODIUM-DEPENDENT PHOSPHATE TRANSPORT PROTEIN 1, CHLOROPLASTIC"/>
    <property type="match status" value="1"/>
</dbReference>
<dbReference type="GO" id="GO:0016020">
    <property type="term" value="C:membrane"/>
    <property type="evidence" value="ECO:0007669"/>
    <property type="project" value="UniProtKB-SubCell"/>
</dbReference>
<dbReference type="AlphaFoldDB" id="A0A1Y5IGW4"/>
<accession>A0A1Y5IGW4</accession>
<feature type="transmembrane region" description="Helical" evidence="9">
    <location>
        <begin position="434"/>
        <end position="458"/>
    </location>
</feature>
<feature type="compositionally biased region" description="Low complexity" evidence="8">
    <location>
        <begin position="18"/>
        <end position="30"/>
    </location>
</feature>
<keyword evidence="5 9" id="KW-1133">Transmembrane helix</keyword>
<dbReference type="InterPro" id="IPR011701">
    <property type="entry name" value="MFS"/>
</dbReference>
<dbReference type="Proteomes" id="UP000195557">
    <property type="component" value="Unassembled WGS sequence"/>
</dbReference>
<evidence type="ECO:0000256" key="9">
    <source>
        <dbReference type="SAM" id="Phobius"/>
    </source>
</evidence>
<dbReference type="EMBL" id="KZ155784">
    <property type="protein sequence ID" value="OUS46215.1"/>
    <property type="molecule type" value="Genomic_DNA"/>
</dbReference>